<evidence type="ECO:0000313" key="5">
    <source>
        <dbReference type="Proteomes" id="UP000430670"/>
    </source>
</evidence>
<evidence type="ECO:0000259" key="3">
    <source>
        <dbReference type="Pfam" id="PF00148"/>
    </source>
</evidence>
<gene>
    <name evidence="4" type="ORF">GJ688_04620</name>
</gene>
<dbReference type="InterPro" id="IPR049939">
    <property type="entry name" value="NifE-like"/>
</dbReference>
<dbReference type="Proteomes" id="UP000430670">
    <property type="component" value="Unassembled WGS sequence"/>
</dbReference>
<dbReference type="AlphaFoldDB" id="A0A6I3SHF9"/>
<dbReference type="OrthoDB" id="9802175at2"/>
<proteinExistence type="inferred from homology"/>
<sequence>MSNQVFVERPRYTCASGGAVATVTALPGGIPILHAAQGCAGNFAWTQNGAAGLQVGGYCGSLTVPSSNVQEREVVFGGVDRLCQQITHTLEVMEGELFVLLTSCVTEIIGDDVAPVVAEFREQGVPITFAETAGFKGNSYAGYDLVLQSLFRDILERGLPLQKGRVNLWGIPPYQDVFWRGNLVELRGLLEKLGLTVNSFFTAEDTVESIRTASAAELNIVVSEVYGLEAAKVSQEIHGVPYVTTALPIGPAATEQFLRQVAQALSLEPAILESVIASEQRYYYRTLEPLTDCYNDMDLQRYAIVVGDGNYAPALTRFLADDLGWLPELVVITDSHDDDRKRALTLTVKTLTSGLKPHLVFESDGSQIISHFHQIWPSRQNQKYKHAFNPAFVVGSSLERELAASLGAAHVSISFPVSNRAILDRGYAGYRGGLRLIEDLLGVVIAGR</sequence>
<organism evidence="4 5">
    <name type="scientific">Heliobacterium mobile</name>
    <name type="common">Heliobacillus mobilis</name>
    <dbReference type="NCBI Taxonomy" id="28064"/>
    <lineage>
        <taxon>Bacteria</taxon>
        <taxon>Bacillati</taxon>
        <taxon>Bacillota</taxon>
        <taxon>Clostridia</taxon>
        <taxon>Eubacteriales</taxon>
        <taxon>Heliobacteriaceae</taxon>
        <taxon>Heliobacterium</taxon>
    </lineage>
</organism>
<evidence type="ECO:0000313" key="4">
    <source>
        <dbReference type="EMBL" id="MTV48268.1"/>
    </source>
</evidence>
<dbReference type="InterPro" id="IPR000318">
    <property type="entry name" value="Nase_comp1_CS"/>
</dbReference>
<dbReference type="SUPFAM" id="SSF53807">
    <property type="entry name" value="Helical backbone' metal receptor"/>
    <property type="match status" value="1"/>
</dbReference>
<dbReference type="PANTHER" id="PTHR42956">
    <property type="entry name" value="NITROGENASE IRON-MOLYBDENUM COFACTOR BIOSYNTHESIS PROTEIN NIFE"/>
    <property type="match status" value="1"/>
</dbReference>
<accession>A0A6I3SHF9</accession>
<name>A0A6I3SHF9_HELMO</name>
<reference evidence="4 5" key="1">
    <citation type="submission" date="2019-11" db="EMBL/GenBank/DDBJ databases">
        <title>Whole-genome sequence of a the green, strictly anaerobic photosynthetic bacterium Heliobacillus mobilis DSM 6151.</title>
        <authorList>
            <person name="Kyndt J.A."/>
            <person name="Meyer T.E."/>
        </authorList>
    </citation>
    <scope>NUCLEOTIDE SEQUENCE [LARGE SCALE GENOMIC DNA]</scope>
    <source>
        <strain evidence="4 5">DSM 6151</strain>
    </source>
</reference>
<dbReference type="EMBL" id="WNKU01000003">
    <property type="protein sequence ID" value="MTV48268.1"/>
    <property type="molecule type" value="Genomic_DNA"/>
</dbReference>
<dbReference type="InterPro" id="IPR000510">
    <property type="entry name" value="Nase/OxRdtase_comp1"/>
</dbReference>
<protein>
    <recommendedName>
        <fullName evidence="3">Nitrogenase/oxidoreductase component 1 domain-containing protein</fullName>
    </recommendedName>
</protein>
<keyword evidence="1 2" id="KW-0535">Nitrogen fixation</keyword>
<evidence type="ECO:0000256" key="2">
    <source>
        <dbReference type="RuleBase" id="RU004021"/>
    </source>
</evidence>
<evidence type="ECO:0000256" key="1">
    <source>
        <dbReference type="ARBA" id="ARBA00023231"/>
    </source>
</evidence>
<keyword evidence="5" id="KW-1185">Reference proteome</keyword>
<comment type="similarity">
    <text evidence="2">Belongs to the NifD/NifK/NifE/NifN family.</text>
</comment>
<dbReference type="PROSITE" id="PS00699">
    <property type="entry name" value="NITROGENASE_1_1"/>
    <property type="match status" value="1"/>
</dbReference>
<dbReference type="Gene3D" id="3.40.50.1980">
    <property type="entry name" value="Nitrogenase molybdenum iron protein domain"/>
    <property type="match status" value="3"/>
</dbReference>
<dbReference type="Pfam" id="PF00148">
    <property type="entry name" value="Oxidored_nitro"/>
    <property type="match status" value="1"/>
</dbReference>
<dbReference type="GO" id="GO:0016163">
    <property type="term" value="F:nitrogenase activity"/>
    <property type="evidence" value="ECO:0007669"/>
    <property type="project" value="InterPro"/>
</dbReference>
<feature type="domain" description="Nitrogenase/oxidoreductase component 1" evidence="3">
    <location>
        <begin position="14"/>
        <end position="442"/>
    </location>
</feature>
<comment type="caution">
    <text evidence="4">The sequence shown here is derived from an EMBL/GenBank/DDBJ whole genome shotgun (WGS) entry which is preliminary data.</text>
</comment>
<dbReference type="RefSeq" id="WP_155475371.1">
    <property type="nucleotide sequence ID" value="NZ_WNKU01000003.1"/>
</dbReference>
<dbReference type="PANTHER" id="PTHR42956:SF1">
    <property type="entry name" value="NITROGENASE IRON-MOLYBDENUM COFACTOR BIOSYNTHESIS PROTEIN NIFE"/>
    <property type="match status" value="1"/>
</dbReference>